<proteinExistence type="inferred from homology"/>
<dbReference type="InterPro" id="IPR006175">
    <property type="entry name" value="YjgF/YER057c/UK114"/>
</dbReference>
<accession>A0A9W6HWU5</accession>
<dbReference type="AlphaFoldDB" id="A0A9W6HWU5"/>
<dbReference type="Pfam" id="PF01042">
    <property type="entry name" value="Ribonuc_L-PSP"/>
    <property type="match status" value="1"/>
</dbReference>
<dbReference type="Gene3D" id="3.30.1330.40">
    <property type="entry name" value="RutC-like"/>
    <property type="match status" value="1"/>
</dbReference>
<dbReference type="GO" id="GO:0019239">
    <property type="term" value="F:deaminase activity"/>
    <property type="evidence" value="ECO:0007669"/>
    <property type="project" value="TreeGrafter"/>
</dbReference>
<dbReference type="RefSeq" id="WP_271216313.1">
    <property type="nucleotide sequence ID" value="NZ_BAAAVD010000033.1"/>
</dbReference>
<dbReference type="InterPro" id="IPR035959">
    <property type="entry name" value="RutC-like_sf"/>
</dbReference>
<organism evidence="2 3">
    <name type="scientific">Streptosporangium carneum</name>
    <dbReference type="NCBI Taxonomy" id="47481"/>
    <lineage>
        <taxon>Bacteria</taxon>
        <taxon>Bacillati</taxon>
        <taxon>Actinomycetota</taxon>
        <taxon>Actinomycetes</taxon>
        <taxon>Streptosporangiales</taxon>
        <taxon>Streptosporangiaceae</taxon>
        <taxon>Streptosporangium</taxon>
    </lineage>
</organism>
<dbReference type="CDD" id="cd00448">
    <property type="entry name" value="YjgF_YER057c_UK114_family"/>
    <property type="match status" value="1"/>
</dbReference>
<evidence type="ECO:0000313" key="2">
    <source>
        <dbReference type="EMBL" id="GLK07815.1"/>
    </source>
</evidence>
<protein>
    <submittedName>
        <fullName evidence="2">Enamine deaminase RidA</fullName>
    </submittedName>
</protein>
<reference evidence="2" key="1">
    <citation type="journal article" date="2014" name="Int. J. Syst. Evol. Microbiol.">
        <title>Complete genome sequence of Corynebacterium casei LMG S-19264T (=DSM 44701T), isolated from a smear-ripened cheese.</title>
        <authorList>
            <consortium name="US DOE Joint Genome Institute (JGI-PGF)"/>
            <person name="Walter F."/>
            <person name="Albersmeier A."/>
            <person name="Kalinowski J."/>
            <person name="Ruckert C."/>
        </authorList>
    </citation>
    <scope>NUCLEOTIDE SEQUENCE</scope>
    <source>
        <strain evidence="2">VKM Ac-2007</strain>
    </source>
</reference>
<evidence type="ECO:0000256" key="1">
    <source>
        <dbReference type="ARBA" id="ARBA00010552"/>
    </source>
</evidence>
<comment type="similarity">
    <text evidence="1">Belongs to the RutC family.</text>
</comment>
<comment type="caution">
    <text evidence="2">The sequence shown here is derived from an EMBL/GenBank/DDBJ whole genome shotgun (WGS) entry which is preliminary data.</text>
</comment>
<evidence type="ECO:0000313" key="3">
    <source>
        <dbReference type="Proteomes" id="UP001143474"/>
    </source>
</evidence>
<dbReference type="SUPFAM" id="SSF55298">
    <property type="entry name" value="YjgF-like"/>
    <property type="match status" value="1"/>
</dbReference>
<reference evidence="2" key="2">
    <citation type="submission" date="2023-01" db="EMBL/GenBank/DDBJ databases">
        <authorList>
            <person name="Sun Q."/>
            <person name="Evtushenko L."/>
        </authorList>
    </citation>
    <scope>NUCLEOTIDE SEQUENCE</scope>
    <source>
        <strain evidence="2">VKM Ac-2007</strain>
    </source>
</reference>
<dbReference type="Proteomes" id="UP001143474">
    <property type="component" value="Unassembled WGS sequence"/>
</dbReference>
<dbReference type="PANTHER" id="PTHR11803:SF58">
    <property type="entry name" value="PROTEIN HMF1-RELATED"/>
    <property type="match status" value="1"/>
</dbReference>
<dbReference type="PANTHER" id="PTHR11803">
    <property type="entry name" value="2-IMINOBUTANOATE/2-IMINOPROPANOATE DEAMINASE RIDA"/>
    <property type="match status" value="1"/>
</dbReference>
<dbReference type="EMBL" id="BSEV01000001">
    <property type="protein sequence ID" value="GLK07815.1"/>
    <property type="molecule type" value="Genomic_DNA"/>
</dbReference>
<keyword evidence="3" id="KW-1185">Reference proteome</keyword>
<dbReference type="GO" id="GO:0005829">
    <property type="term" value="C:cytosol"/>
    <property type="evidence" value="ECO:0007669"/>
    <property type="project" value="TreeGrafter"/>
</dbReference>
<name>A0A9W6HWU5_9ACTN</name>
<gene>
    <name evidence="2" type="ORF">GCM10017600_12200</name>
</gene>
<sequence>MVRERVSTTPDWYEPYAISQAVRVGDLVFASGQAGFDENGRTVGDDFESQARQAFANLGRVLEEAGSSLADAVKVTILVTDLAPNLETVIRLRREFFTEPYPADTLLEVSRLAQPDWLVEIDATAVVSRPESP</sequence>